<dbReference type="PROSITE" id="PS00028">
    <property type="entry name" value="ZINC_FINGER_C2H2_1"/>
    <property type="match status" value="1"/>
</dbReference>
<evidence type="ECO:0000313" key="3">
    <source>
        <dbReference type="EMBL" id="OAJ38342.1"/>
    </source>
</evidence>
<keyword evidence="1" id="KW-0862">Zinc</keyword>
<dbReference type="Proteomes" id="UP000077115">
    <property type="component" value="Unassembled WGS sequence"/>
</dbReference>
<protein>
    <recommendedName>
        <fullName evidence="2">C2H2-type domain-containing protein</fullName>
    </recommendedName>
</protein>
<dbReference type="PROSITE" id="PS50157">
    <property type="entry name" value="ZINC_FINGER_C2H2_2"/>
    <property type="match status" value="1"/>
</dbReference>
<reference evidence="3 4" key="2">
    <citation type="submission" date="2016-05" db="EMBL/GenBank/DDBJ databases">
        <title>Lineage-specific infection strategies underlie the spectrum of fungal disease in amphibians.</title>
        <authorList>
            <person name="Cuomo C.A."/>
            <person name="Farrer R.A."/>
            <person name="James T."/>
            <person name="Longcore J."/>
            <person name="Birren B."/>
        </authorList>
    </citation>
    <scope>NUCLEOTIDE SEQUENCE [LARGE SCALE GENOMIC DNA]</scope>
    <source>
        <strain evidence="3 4">JEL423</strain>
    </source>
</reference>
<dbReference type="AlphaFoldDB" id="A0A177WF14"/>
<dbReference type="GO" id="GO:0008270">
    <property type="term" value="F:zinc ion binding"/>
    <property type="evidence" value="ECO:0007669"/>
    <property type="project" value="UniProtKB-KW"/>
</dbReference>
<dbReference type="EMBL" id="DS022301">
    <property type="protein sequence ID" value="OAJ38342.1"/>
    <property type="molecule type" value="Genomic_DNA"/>
</dbReference>
<gene>
    <name evidence="3" type="ORF">BDEG_22287</name>
</gene>
<evidence type="ECO:0000313" key="4">
    <source>
        <dbReference type="Proteomes" id="UP000077115"/>
    </source>
</evidence>
<evidence type="ECO:0000259" key="2">
    <source>
        <dbReference type="PROSITE" id="PS50157"/>
    </source>
</evidence>
<proteinExistence type="predicted"/>
<name>A0A177WF14_BATDL</name>
<dbReference type="InterPro" id="IPR019446">
    <property type="entry name" value="BMT5-like"/>
</dbReference>
<keyword evidence="1" id="KW-0863">Zinc-finger</keyword>
<dbReference type="PANTHER" id="PTHR11538:SF26">
    <property type="entry name" value="FERREDOXIN-FOLD ANTICODON-BINDING DOMAIN-CONTAINING PROTEIN 1"/>
    <property type="match status" value="1"/>
</dbReference>
<dbReference type="Gene3D" id="3.30.160.60">
    <property type="entry name" value="Classic Zinc Finger"/>
    <property type="match status" value="1"/>
</dbReference>
<dbReference type="GO" id="GO:0070042">
    <property type="term" value="F:rRNA (uridine-N3-)-methyltransferase activity"/>
    <property type="evidence" value="ECO:0007669"/>
    <property type="project" value="InterPro"/>
</dbReference>
<dbReference type="Pfam" id="PF10354">
    <property type="entry name" value="BMT5-like"/>
    <property type="match status" value="1"/>
</dbReference>
<dbReference type="SMART" id="SM00355">
    <property type="entry name" value="ZnF_C2H2"/>
    <property type="match status" value="3"/>
</dbReference>
<dbReference type="GO" id="GO:0005737">
    <property type="term" value="C:cytoplasm"/>
    <property type="evidence" value="ECO:0007669"/>
    <property type="project" value="TreeGrafter"/>
</dbReference>
<organism evidence="3 4">
    <name type="scientific">Batrachochytrium dendrobatidis (strain JEL423)</name>
    <dbReference type="NCBI Taxonomy" id="403673"/>
    <lineage>
        <taxon>Eukaryota</taxon>
        <taxon>Fungi</taxon>
        <taxon>Fungi incertae sedis</taxon>
        <taxon>Chytridiomycota</taxon>
        <taxon>Chytridiomycota incertae sedis</taxon>
        <taxon>Chytridiomycetes</taxon>
        <taxon>Rhizophydiales</taxon>
        <taxon>Rhizophydiales incertae sedis</taxon>
        <taxon>Batrachochytrium</taxon>
    </lineage>
</organism>
<dbReference type="eggNOG" id="ENOG502SEW9">
    <property type="taxonomic scope" value="Eukaryota"/>
</dbReference>
<dbReference type="STRING" id="403673.A0A177WF14"/>
<feature type="domain" description="C2H2-type" evidence="2">
    <location>
        <begin position="396"/>
        <end position="424"/>
    </location>
</feature>
<reference evidence="3 4" key="1">
    <citation type="submission" date="2006-10" db="EMBL/GenBank/DDBJ databases">
        <title>The Genome Sequence of Batrachochytrium dendrobatidis JEL423.</title>
        <authorList>
            <consortium name="The Broad Institute Genome Sequencing Platform"/>
            <person name="Birren B."/>
            <person name="Lander E."/>
            <person name="Galagan J."/>
            <person name="Cuomo C."/>
            <person name="Devon K."/>
            <person name="Jaffe D."/>
            <person name="Butler J."/>
            <person name="Alvarez P."/>
            <person name="Gnerre S."/>
            <person name="Grabherr M."/>
            <person name="Kleber M."/>
            <person name="Mauceli E."/>
            <person name="Brockman W."/>
            <person name="Young S."/>
            <person name="LaButti K."/>
            <person name="Sykes S."/>
            <person name="DeCaprio D."/>
            <person name="Crawford M."/>
            <person name="Koehrsen M."/>
            <person name="Engels R."/>
            <person name="Montgomery P."/>
            <person name="Pearson M."/>
            <person name="Howarth C."/>
            <person name="Larson L."/>
            <person name="White J."/>
            <person name="O'Leary S."/>
            <person name="Kodira C."/>
            <person name="Zeng Q."/>
            <person name="Yandava C."/>
            <person name="Alvarado L."/>
            <person name="Longcore J."/>
            <person name="James T."/>
        </authorList>
    </citation>
    <scope>NUCLEOTIDE SEQUENCE [LARGE SCALE GENOMIC DNA]</scope>
    <source>
        <strain evidence="3 4">JEL423</strain>
    </source>
</reference>
<sequence length="522" mass="58871">MDQLDTACKFRVLILGDGNFSFSLALARHLWHPQHPSIPSHLVHQSIAKRYLGLPPTFSESNIHILATSFDTRPQLLAKYGDFKDILSALEDVRYRGLVDILHGVNAWDLGNHFGSSVVGGFDLILWNHPHLGTEDFRLHRFLMAHFFDSVAQVLRHPKQGLPTDKYNGGHTRVSLVQGQEVRWDLVRQAQRSQLALESIAWFDESHWPGYIVKRNKHGGSFKNEHTRRHVQTEMKSCYFTFKFGDDGIDPEVFPAAHQQVLAMHGQATVSDSGHSFCLNQSNTAEKQNNDVNVLEAAICNLDLNHSIDNKTALVDNSTTSTVASVLTRTMTKTNCMQPVKGSKKQLRQANVPSNLVCTYCCKQLTSLRAYTQHVHMVHELQLFGQDWKPIRVRSFTCDKCPKTFATKNDLWQHGINKHTKINPLDLPSAPDNSHLGLSSVNGADAATDSDYDYVPCDVCGQAVVRRDWGMLLHLESLKPAVGLDMCCPLCPKTFIEQRALYQHYKFCSSKKYVDDDINKAN</sequence>
<evidence type="ECO:0000256" key="1">
    <source>
        <dbReference type="PROSITE-ProRule" id="PRU00042"/>
    </source>
</evidence>
<keyword evidence="1" id="KW-0479">Metal-binding</keyword>
<dbReference type="GO" id="GO:0070475">
    <property type="term" value="P:rRNA base methylation"/>
    <property type="evidence" value="ECO:0007669"/>
    <property type="project" value="InterPro"/>
</dbReference>
<dbReference type="OrthoDB" id="273345at2759"/>
<dbReference type="InterPro" id="IPR013087">
    <property type="entry name" value="Znf_C2H2_type"/>
</dbReference>
<dbReference type="PANTHER" id="PTHR11538">
    <property type="entry name" value="PHENYLALANYL-TRNA SYNTHETASE"/>
    <property type="match status" value="1"/>
</dbReference>
<accession>A0A177WF14</accession>
<dbReference type="VEuPathDB" id="FungiDB:BDEG_22287"/>